<dbReference type="AlphaFoldDB" id="A0A199VQN7"/>
<dbReference type="InterPro" id="IPR013087">
    <property type="entry name" value="Znf_C2H2_type"/>
</dbReference>
<dbReference type="PANTHER" id="PTHR46352">
    <property type="entry name" value="PROTEIN SENSITIVE TO PROTON RHIZOTOXICITY 1"/>
    <property type="match status" value="1"/>
</dbReference>
<feature type="domain" description="C2H2-type" evidence="3">
    <location>
        <begin position="317"/>
        <end position="344"/>
    </location>
</feature>
<comment type="caution">
    <text evidence="4">The sequence shown here is derived from an EMBL/GenBank/DDBJ whole genome shotgun (WGS) entry which is preliminary data.</text>
</comment>
<dbReference type="Gene3D" id="3.30.160.60">
    <property type="entry name" value="Classic Zinc Finger"/>
    <property type="match status" value="1"/>
</dbReference>
<reference evidence="4 5" key="1">
    <citation type="journal article" date="2016" name="DNA Res.">
        <title>The draft genome of MD-2 pineapple using hybrid error correction of long reads.</title>
        <authorList>
            <person name="Redwan R.M."/>
            <person name="Saidin A."/>
            <person name="Kumar S.V."/>
        </authorList>
    </citation>
    <scope>NUCLEOTIDE SEQUENCE [LARGE SCALE GENOMIC DNA]</scope>
    <source>
        <strain evidence="5">cv. MD2</strain>
        <tissue evidence="4">Leaf</tissue>
    </source>
</reference>
<dbReference type="GO" id="GO:0008270">
    <property type="term" value="F:zinc ion binding"/>
    <property type="evidence" value="ECO:0007669"/>
    <property type="project" value="UniProtKB-KW"/>
</dbReference>
<keyword evidence="1" id="KW-0863">Zinc-finger</keyword>
<dbReference type="PANTHER" id="PTHR46352:SF1">
    <property type="entry name" value="PROTEIN SENSITIVE TO PROTON RHIZOTOXICITY 1"/>
    <property type="match status" value="1"/>
</dbReference>
<dbReference type="InterPro" id="IPR036236">
    <property type="entry name" value="Znf_C2H2_sf"/>
</dbReference>
<evidence type="ECO:0000256" key="2">
    <source>
        <dbReference type="SAM" id="MobiDB-lite"/>
    </source>
</evidence>
<protein>
    <submittedName>
        <fullName evidence="4">Zinc finger protein STOP</fullName>
    </submittedName>
</protein>
<feature type="compositionally biased region" description="Basic and acidic residues" evidence="2">
    <location>
        <begin position="244"/>
        <end position="254"/>
    </location>
</feature>
<keyword evidence="1" id="KW-0862">Zinc</keyword>
<accession>A0A199VQN7</accession>
<organism evidence="4 5">
    <name type="scientific">Ananas comosus</name>
    <name type="common">Pineapple</name>
    <name type="synonym">Ananas ananas</name>
    <dbReference type="NCBI Taxonomy" id="4615"/>
    <lineage>
        <taxon>Eukaryota</taxon>
        <taxon>Viridiplantae</taxon>
        <taxon>Streptophyta</taxon>
        <taxon>Embryophyta</taxon>
        <taxon>Tracheophyta</taxon>
        <taxon>Spermatophyta</taxon>
        <taxon>Magnoliopsida</taxon>
        <taxon>Liliopsida</taxon>
        <taxon>Poales</taxon>
        <taxon>Bromeliaceae</taxon>
        <taxon>Bromelioideae</taxon>
        <taxon>Ananas</taxon>
    </lineage>
</organism>
<dbReference type="STRING" id="4615.A0A199VQN7"/>
<dbReference type="InterPro" id="IPR044300">
    <property type="entry name" value="STOP1/2"/>
</dbReference>
<evidence type="ECO:0000256" key="1">
    <source>
        <dbReference type="PROSITE-ProRule" id="PRU00042"/>
    </source>
</evidence>
<feature type="compositionally biased region" description="Low complexity" evidence="2">
    <location>
        <begin position="232"/>
        <end position="242"/>
    </location>
</feature>
<dbReference type="PROSITE" id="PS00028">
    <property type="entry name" value="ZINC_FINGER_C2H2_1"/>
    <property type="match status" value="1"/>
</dbReference>
<dbReference type="Proteomes" id="UP000092600">
    <property type="component" value="Unassembled WGS sequence"/>
</dbReference>
<feature type="region of interest" description="Disordered" evidence="2">
    <location>
        <begin position="232"/>
        <end position="254"/>
    </location>
</feature>
<sequence length="375" mass="41343">MGLHYSKLFFFVSAQVNKASARSNAHEVEREREREGMGGGERKLFPFSETWGHRDGGFYGLRRIKLAIPIGDRGKILMGSRFVEVGASLVPFPSSIASNRLFGNLCFDSRMKQPLLEFPASFDNPTIQRIESAPFVNNQATNWDPRAMLTNLSFLEQKIHQLQDLIRSIITDEAQFSVQPNELAAQQQLVTADLTCIIIQLISTAGTLLPSVKNTIVANSLPIQQLASIIGSTSSSGSNGASHQNKDFSSEGQTNKEYEDMLRDLSENGIEGIDPIQVEDQEVKDSEDGGADGENLPPGSYEVLQLEKEEILAPHTHFCSICGKGFKRDANLRMHMRGHGDEYKTPAALAKPTKEASSEPVLVKSFSAFGVRRTL</sequence>
<dbReference type="SMART" id="SM00355">
    <property type="entry name" value="ZnF_C2H2"/>
    <property type="match status" value="1"/>
</dbReference>
<evidence type="ECO:0000259" key="3">
    <source>
        <dbReference type="PROSITE" id="PS50157"/>
    </source>
</evidence>
<keyword evidence="1" id="KW-0479">Metal-binding</keyword>
<proteinExistence type="predicted"/>
<name>A0A199VQN7_ANACO</name>
<dbReference type="GO" id="GO:0010447">
    <property type="term" value="P:response to acidic pH"/>
    <property type="evidence" value="ECO:0007669"/>
    <property type="project" value="InterPro"/>
</dbReference>
<dbReference type="EMBL" id="LSRQ01001098">
    <property type="protein sequence ID" value="OAY79379.1"/>
    <property type="molecule type" value="Genomic_DNA"/>
</dbReference>
<evidence type="ECO:0000313" key="5">
    <source>
        <dbReference type="Proteomes" id="UP000092600"/>
    </source>
</evidence>
<dbReference type="SUPFAM" id="SSF57667">
    <property type="entry name" value="beta-beta-alpha zinc fingers"/>
    <property type="match status" value="1"/>
</dbReference>
<dbReference type="PROSITE" id="PS50157">
    <property type="entry name" value="ZINC_FINGER_C2H2_2"/>
    <property type="match status" value="1"/>
</dbReference>
<dbReference type="GO" id="GO:0010044">
    <property type="term" value="P:response to aluminum ion"/>
    <property type="evidence" value="ECO:0007669"/>
    <property type="project" value="InterPro"/>
</dbReference>
<evidence type="ECO:0000313" key="4">
    <source>
        <dbReference type="EMBL" id="OAY79379.1"/>
    </source>
</evidence>
<gene>
    <name evidence="4" type="ORF">ACMD2_06093</name>
</gene>